<dbReference type="NCBIfam" id="TIGR00344">
    <property type="entry name" value="alaS"/>
    <property type="match status" value="1"/>
</dbReference>
<evidence type="ECO:0000256" key="10">
    <source>
        <dbReference type="ARBA" id="ARBA00022917"/>
    </source>
</evidence>
<comment type="subcellular location">
    <subcellularLocation>
        <location evidence="14">Cytoplasm</location>
    </subcellularLocation>
</comment>
<dbReference type="InterPro" id="IPR018164">
    <property type="entry name" value="Ala-tRNA-synth_IIc_N"/>
</dbReference>
<evidence type="ECO:0000256" key="14">
    <source>
        <dbReference type="HAMAP-Rule" id="MF_00036"/>
    </source>
</evidence>
<evidence type="ECO:0000313" key="18">
    <source>
        <dbReference type="Proteomes" id="UP000009875"/>
    </source>
</evidence>
<protein>
    <recommendedName>
        <fullName evidence="14">Alanine--tRNA ligase</fullName>
        <ecNumber evidence="14">6.1.1.7</ecNumber>
    </recommendedName>
    <alternativeName>
        <fullName evidence="14">Alanyl-tRNA synthetase</fullName>
        <shortName evidence="14">AlaRS</shortName>
    </alternativeName>
</protein>
<dbReference type="InterPro" id="IPR002318">
    <property type="entry name" value="Ala-tRNA-lgiase_IIc"/>
</dbReference>
<gene>
    <name evidence="14" type="primary">alaS</name>
    <name evidence="17" type="ORF">HMPREF9698_00164</name>
</gene>
<dbReference type="Gene3D" id="3.30.930.10">
    <property type="entry name" value="Bira Bifunctional Protein, Domain 2"/>
    <property type="match status" value="1"/>
</dbReference>
<dbReference type="PATRIC" id="fig|883081.3.peg.166"/>
<dbReference type="GO" id="GO:0005829">
    <property type="term" value="C:cytosol"/>
    <property type="evidence" value="ECO:0007669"/>
    <property type="project" value="TreeGrafter"/>
</dbReference>
<dbReference type="SUPFAM" id="SSF55681">
    <property type="entry name" value="Class II aaRS and biotin synthetases"/>
    <property type="match status" value="1"/>
</dbReference>
<keyword evidence="4 14" id="KW-0436">Ligase</keyword>
<comment type="cofactor">
    <cofactor evidence="14">
        <name>Zn(2+)</name>
        <dbReference type="ChEBI" id="CHEBI:29105"/>
    </cofactor>
    <text evidence="14">Binds 1 zinc ion per subunit.</text>
</comment>
<dbReference type="PRINTS" id="PR00980">
    <property type="entry name" value="TRNASYNTHALA"/>
</dbReference>
<dbReference type="Pfam" id="PF01411">
    <property type="entry name" value="tRNA-synt_2c"/>
    <property type="match status" value="1"/>
</dbReference>
<keyword evidence="3 14" id="KW-0820">tRNA-binding</keyword>
<keyword evidence="15" id="KW-0175">Coiled coil</keyword>
<dbReference type="PANTHER" id="PTHR11777">
    <property type="entry name" value="ALANYL-TRNA SYNTHETASE"/>
    <property type="match status" value="1"/>
</dbReference>
<dbReference type="EMBL" id="AGXA01000004">
    <property type="protein sequence ID" value="EKU94132.1"/>
    <property type="molecule type" value="Genomic_DNA"/>
</dbReference>
<sequence length="880" mass="98494">MKYLTGSELRQLFLDFFKEKGHEVKPSASLIPVNDPSLLWINSGVATLKKYFDGSLTPDNPRIVNAQKSIRTNDIENVGRTARHHTLFEMLGNFSIGDYFKEEAIVWAWEFLTGNRWMAIDPDLLYVTIYPDDTEAHRIWHDVVGLSEDHIIGEEGNFWDIGLGPSGPNTEIFYDRGPEYLEADLPEKENYPGGENSRWLEIWNLVFSQFNHKEDDSYEPLPNKNIDTGMGLERMLSIVQDAPTNFETDLFMPIIHKVEEISGQSYDDEANKMSFKVIADHIRAISFAIGDGALPSNEGRGYVLRRLLRRAVMHGRRLGIYHPFLHHLVPIVGQITASHYKEVVDKADLIQDLVLKEEERFFETLTEGSSHLSTILEKLQEEGENLLSGQDAFLLYDTYGFPVELTEEIAKEKGVQVDFEGYQAEMEKQKNRARAARSDDQSMQVQSDLLTKLDVSDDFLGYDQLESQGQLVTILADDQVQEEVGQGQARLIFDATPFYAEKGGQVGDQGTVRNLNQEVVAHVTDVQSGPGDQHLHLVDVVQPLKVGETYLLTVDAKRRSLVEKNHTATHLLHQALKDVLGSHVNQAGSLVNEDLLRFDFTHFSPLEPGELKQVERIVNQKIWDNIGLETKVTSLDKAKEMGAMALFGEKYSQEVRVVLVDDYSKELCGGTHVKTTGDIGLFKITSESGIGAGTRRIVAVTSRAAYEWLDEKTQLLDQAQDQLKAQTSQDVLQRITSLQNDLKALDKENESLNARLANQQADNIFQDVQEVAGYQVIAQEAKVKDMGQLRQLADKWKESDYSDILVLGLRKGGKVNLIVACQESAIANGIKAGDLIKHLAQFVGGGGGGRPDLAQAGGSQPDGLEKALQETFTWLEDRGN</sequence>
<evidence type="ECO:0000256" key="8">
    <source>
        <dbReference type="ARBA" id="ARBA00022840"/>
    </source>
</evidence>
<keyword evidence="6 14" id="KW-0547">Nucleotide-binding</keyword>
<dbReference type="FunFam" id="3.30.980.10:FF:000004">
    <property type="entry name" value="Alanine--tRNA ligase, cytoplasmic"/>
    <property type="match status" value="1"/>
</dbReference>
<dbReference type="RefSeq" id="WP_003776366.1">
    <property type="nucleotide sequence ID" value="NZ_JH992957.1"/>
</dbReference>
<accession>K9ET25</accession>
<keyword evidence="8 14" id="KW-0067">ATP-binding</keyword>
<dbReference type="GO" id="GO:0000049">
    <property type="term" value="F:tRNA binding"/>
    <property type="evidence" value="ECO:0007669"/>
    <property type="project" value="UniProtKB-KW"/>
</dbReference>
<dbReference type="CDD" id="cd00673">
    <property type="entry name" value="AlaRS_core"/>
    <property type="match status" value="1"/>
</dbReference>
<keyword evidence="7 14" id="KW-0862">Zinc</keyword>
<evidence type="ECO:0000256" key="4">
    <source>
        <dbReference type="ARBA" id="ARBA00022598"/>
    </source>
</evidence>
<dbReference type="SUPFAM" id="SSF50447">
    <property type="entry name" value="Translation proteins"/>
    <property type="match status" value="1"/>
</dbReference>
<dbReference type="Pfam" id="PF07973">
    <property type="entry name" value="tRNA_SAD"/>
    <property type="match status" value="1"/>
</dbReference>
<dbReference type="InterPro" id="IPR018162">
    <property type="entry name" value="Ala-tRNA-ligase_IIc_anticod-bd"/>
</dbReference>
<keyword evidence="11 14" id="KW-0030">Aminoacyl-tRNA synthetase</keyword>
<feature type="coiled-coil region" evidence="15">
    <location>
        <begin position="709"/>
        <end position="762"/>
    </location>
</feature>
<dbReference type="InterPro" id="IPR012947">
    <property type="entry name" value="tRNA_SAD"/>
</dbReference>
<reference evidence="17 18" key="1">
    <citation type="submission" date="2012-09" db="EMBL/GenBank/DDBJ databases">
        <title>The Genome Sequence of Alloiococcus otitis ATCC 51267.</title>
        <authorList>
            <consortium name="The Broad Institute Genome Sequencing Platform"/>
            <person name="Earl A."/>
            <person name="Ward D."/>
            <person name="Feldgarden M."/>
            <person name="Gevers D."/>
            <person name="Huys G."/>
            <person name="Walker B."/>
            <person name="Young S.K."/>
            <person name="Zeng Q."/>
            <person name="Gargeya S."/>
            <person name="Fitzgerald M."/>
            <person name="Haas B."/>
            <person name="Abouelleil A."/>
            <person name="Alvarado L."/>
            <person name="Arachchi H.M."/>
            <person name="Berlin A.M."/>
            <person name="Chapman S.B."/>
            <person name="Goldberg J."/>
            <person name="Griggs A."/>
            <person name="Gujja S."/>
            <person name="Hansen M."/>
            <person name="Howarth C."/>
            <person name="Imamovic A."/>
            <person name="Larimer J."/>
            <person name="McCowen C."/>
            <person name="Montmayeur A."/>
            <person name="Murphy C."/>
            <person name="Neiman D."/>
            <person name="Pearson M."/>
            <person name="Priest M."/>
            <person name="Roberts A."/>
            <person name="Saif S."/>
            <person name="Shea T."/>
            <person name="Sisk P."/>
            <person name="Sykes S."/>
            <person name="Wortman J."/>
            <person name="Nusbaum C."/>
            <person name="Birren B."/>
        </authorList>
    </citation>
    <scope>NUCLEOTIDE SEQUENCE [LARGE SCALE GENOMIC DNA]</scope>
    <source>
        <strain evidence="17 18">ATCC 51267</strain>
    </source>
</reference>
<dbReference type="Gene3D" id="3.30.54.20">
    <property type="match status" value="1"/>
</dbReference>
<dbReference type="InterPro" id="IPR050058">
    <property type="entry name" value="Ala-tRNA_ligase"/>
</dbReference>
<dbReference type="HAMAP" id="MF_00036_B">
    <property type="entry name" value="Ala_tRNA_synth_B"/>
    <property type="match status" value="1"/>
</dbReference>
<dbReference type="AlphaFoldDB" id="K9ET25"/>
<dbReference type="SUPFAM" id="SSF55186">
    <property type="entry name" value="ThrRS/AlaRS common domain"/>
    <property type="match status" value="1"/>
</dbReference>
<dbReference type="eggNOG" id="COG0013">
    <property type="taxonomic scope" value="Bacteria"/>
</dbReference>
<evidence type="ECO:0000256" key="2">
    <source>
        <dbReference type="ARBA" id="ARBA00022490"/>
    </source>
</evidence>
<dbReference type="SUPFAM" id="SSF101353">
    <property type="entry name" value="Putative anticodon-binding domain of alanyl-tRNA synthetase (AlaRS)"/>
    <property type="match status" value="1"/>
</dbReference>
<dbReference type="PANTHER" id="PTHR11777:SF9">
    <property type="entry name" value="ALANINE--TRNA LIGASE, CYTOPLASMIC"/>
    <property type="match status" value="1"/>
</dbReference>
<keyword evidence="9 14" id="KW-0694">RNA-binding</keyword>
<feature type="binding site" evidence="14">
    <location>
        <position position="668"/>
    </location>
    <ligand>
        <name>Zn(2+)</name>
        <dbReference type="ChEBI" id="CHEBI:29105"/>
    </ligand>
</feature>
<feature type="binding site" evidence="14">
    <location>
        <position position="672"/>
    </location>
    <ligand>
        <name>Zn(2+)</name>
        <dbReference type="ChEBI" id="CHEBI:29105"/>
    </ligand>
</feature>
<comment type="function">
    <text evidence="12 14">Catalyzes the attachment of alanine to tRNA(Ala) in a two-step reaction: alanine is first activated by ATP to form Ala-AMP and then transferred to the acceptor end of tRNA(Ala). Also edits incorrectly charged Ser-tRNA(Ala) and Gly-tRNA(Ala) via its editing domain.</text>
</comment>
<dbReference type="Gene3D" id="3.10.310.40">
    <property type="match status" value="1"/>
</dbReference>
<dbReference type="STRING" id="883081.HMPREF9698_00164"/>
<evidence type="ECO:0000256" key="9">
    <source>
        <dbReference type="ARBA" id="ARBA00022884"/>
    </source>
</evidence>
<organism evidence="17 18">
    <name type="scientific">Alloiococcus otitis ATCC 51267</name>
    <dbReference type="NCBI Taxonomy" id="883081"/>
    <lineage>
        <taxon>Bacteria</taxon>
        <taxon>Bacillati</taxon>
        <taxon>Bacillota</taxon>
        <taxon>Bacilli</taxon>
        <taxon>Lactobacillales</taxon>
        <taxon>Carnobacteriaceae</taxon>
        <taxon>Alloiococcus</taxon>
    </lineage>
</organism>
<evidence type="ECO:0000256" key="13">
    <source>
        <dbReference type="ARBA" id="ARBA00048300"/>
    </source>
</evidence>
<evidence type="ECO:0000256" key="15">
    <source>
        <dbReference type="SAM" id="Coils"/>
    </source>
</evidence>
<evidence type="ECO:0000256" key="7">
    <source>
        <dbReference type="ARBA" id="ARBA00022833"/>
    </source>
</evidence>
<dbReference type="GO" id="GO:0008270">
    <property type="term" value="F:zinc ion binding"/>
    <property type="evidence" value="ECO:0007669"/>
    <property type="project" value="UniProtKB-UniRule"/>
</dbReference>
<evidence type="ECO:0000259" key="16">
    <source>
        <dbReference type="PROSITE" id="PS50860"/>
    </source>
</evidence>
<name>K9ET25_9LACT</name>
<dbReference type="SMART" id="SM00863">
    <property type="entry name" value="tRNA_SAD"/>
    <property type="match status" value="1"/>
</dbReference>
<feature type="binding site" evidence="14">
    <location>
        <position position="566"/>
    </location>
    <ligand>
        <name>Zn(2+)</name>
        <dbReference type="ChEBI" id="CHEBI:29105"/>
    </ligand>
</feature>
<dbReference type="Gene3D" id="3.30.980.10">
    <property type="entry name" value="Threonyl-trna Synthetase, Chain A, domain 2"/>
    <property type="match status" value="1"/>
</dbReference>
<dbReference type="GO" id="GO:0004813">
    <property type="term" value="F:alanine-tRNA ligase activity"/>
    <property type="evidence" value="ECO:0007669"/>
    <property type="project" value="UniProtKB-UniRule"/>
</dbReference>
<evidence type="ECO:0000256" key="6">
    <source>
        <dbReference type="ARBA" id="ARBA00022741"/>
    </source>
</evidence>
<dbReference type="InterPro" id="IPR023033">
    <property type="entry name" value="Ala_tRNA_ligase_euk/bac"/>
</dbReference>
<dbReference type="InterPro" id="IPR003156">
    <property type="entry name" value="DHHA1_dom"/>
</dbReference>
<feature type="binding site" evidence="14">
    <location>
        <position position="570"/>
    </location>
    <ligand>
        <name>Zn(2+)</name>
        <dbReference type="ChEBI" id="CHEBI:29105"/>
    </ligand>
</feature>
<dbReference type="Proteomes" id="UP000009875">
    <property type="component" value="Unassembled WGS sequence"/>
</dbReference>
<dbReference type="GO" id="GO:0006419">
    <property type="term" value="P:alanyl-tRNA aminoacylation"/>
    <property type="evidence" value="ECO:0007669"/>
    <property type="project" value="UniProtKB-UniRule"/>
</dbReference>
<dbReference type="HOGENOM" id="CLU_004485_1_1_9"/>
<keyword evidence="2 14" id="KW-0963">Cytoplasm</keyword>
<keyword evidence="18" id="KW-1185">Reference proteome</keyword>
<dbReference type="GO" id="GO:0140096">
    <property type="term" value="F:catalytic activity, acting on a protein"/>
    <property type="evidence" value="ECO:0007669"/>
    <property type="project" value="UniProtKB-ARBA"/>
</dbReference>
<comment type="catalytic activity">
    <reaction evidence="13 14">
        <text>tRNA(Ala) + L-alanine + ATP = L-alanyl-tRNA(Ala) + AMP + diphosphate</text>
        <dbReference type="Rhea" id="RHEA:12540"/>
        <dbReference type="Rhea" id="RHEA-COMP:9657"/>
        <dbReference type="Rhea" id="RHEA-COMP:9923"/>
        <dbReference type="ChEBI" id="CHEBI:30616"/>
        <dbReference type="ChEBI" id="CHEBI:33019"/>
        <dbReference type="ChEBI" id="CHEBI:57972"/>
        <dbReference type="ChEBI" id="CHEBI:78442"/>
        <dbReference type="ChEBI" id="CHEBI:78497"/>
        <dbReference type="ChEBI" id="CHEBI:456215"/>
        <dbReference type="EC" id="6.1.1.7"/>
    </reaction>
</comment>
<keyword evidence="10 14" id="KW-0648">Protein biosynthesis</keyword>
<dbReference type="GO" id="GO:0002161">
    <property type="term" value="F:aminoacyl-tRNA deacylase activity"/>
    <property type="evidence" value="ECO:0007669"/>
    <property type="project" value="TreeGrafter"/>
</dbReference>
<dbReference type="Gene3D" id="6.10.250.550">
    <property type="match status" value="1"/>
</dbReference>
<proteinExistence type="inferred from homology"/>
<dbReference type="EC" id="6.1.1.7" evidence="14"/>
<dbReference type="InterPro" id="IPR045864">
    <property type="entry name" value="aa-tRNA-synth_II/BPL/LPL"/>
</dbReference>
<dbReference type="PROSITE" id="PS50860">
    <property type="entry name" value="AA_TRNA_LIGASE_II_ALA"/>
    <property type="match status" value="1"/>
</dbReference>
<comment type="similarity">
    <text evidence="1 14">Belongs to the class-II aminoacyl-tRNA synthetase family.</text>
</comment>
<comment type="domain">
    <text evidence="14">Consists of three domains; the N-terminal catalytic domain, the editing domain and the C-terminal C-Ala domain. The editing domain removes incorrectly charged amino acids, while the C-Ala domain, along with tRNA(Ala), serves as a bridge to cooperatively bring together the editing and aminoacylation centers thus stimulating deacylation of misacylated tRNAs.</text>
</comment>
<evidence type="ECO:0000256" key="5">
    <source>
        <dbReference type="ARBA" id="ARBA00022723"/>
    </source>
</evidence>
<feature type="domain" description="Alanyl-transfer RNA synthetases family profile" evidence="16">
    <location>
        <begin position="4"/>
        <end position="711"/>
    </location>
</feature>
<evidence type="ECO:0000256" key="1">
    <source>
        <dbReference type="ARBA" id="ARBA00008226"/>
    </source>
</evidence>
<dbReference type="FunFam" id="3.30.54.20:FF:000001">
    <property type="entry name" value="Alanine--tRNA ligase"/>
    <property type="match status" value="1"/>
</dbReference>
<dbReference type="GO" id="GO:0016740">
    <property type="term" value="F:transferase activity"/>
    <property type="evidence" value="ECO:0007669"/>
    <property type="project" value="UniProtKB-ARBA"/>
</dbReference>
<dbReference type="FunFam" id="3.30.930.10:FF:000046">
    <property type="entry name" value="Alanine--tRNA ligase"/>
    <property type="match status" value="1"/>
</dbReference>
<evidence type="ECO:0000256" key="12">
    <source>
        <dbReference type="ARBA" id="ARBA00024779"/>
    </source>
</evidence>
<dbReference type="InterPro" id="IPR009000">
    <property type="entry name" value="Transl_B-barrel_sf"/>
</dbReference>
<evidence type="ECO:0000256" key="11">
    <source>
        <dbReference type="ARBA" id="ARBA00023146"/>
    </source>
</evidence>
<comment type="caution">
    <text evidence="17">The sequence shown here is derived from an EMBL/GenBank/DDBJ whole genome shotgun (WGS) entry which is preliminary data.</text>
</comment>
<dbReference type="Gene3D" id="2.40.30.130">
    <property type="match status" value="1"/>
</dbReference>
<evidence type="ECO:0000313" key="17">
    <source>
        <dbReference type="EMBL" id="EKU94132.1"/>
    </source>
</evidence>
<dbReference type="OrthoDB" id="9803884at2"/>
<keyword evidence="5 14" id="KW-0479">Metal-binding</keyword>
<dbReference type="Pfam" id="PF02272">
    <property type="entry name" value="DHHA1"/>
    <property type="match status" value="1"/>
</dbReference>
<dbReference type="GO" id="GO:0005524">
    <property type="term" value="F:ATP binding"/>
    <property type="evidence" value="ECO:0007669"/>
    <property type="project" value="UniProtKB-UniRule"/>
</dbReference>
<dbReference type="InterPro" id="IPR018163">
    <property type="entry name" value="Thr/Ala-tRNA-synth_IIc_edit"/>
</dbReference>
<dbReference type="InterPro" id="IPR018165">
    <property type="entry name" value="Ala-tRNA-synth_IIc_core"/>
</dbReference>
<dbReference type="FunFam" id="3.10.310.40:FF:000001">
    <property type="entry name" value="Alanine--tRNA ligase"/>
    <property type="match status" value="1"/>
</dbReference>
<evidence type="ECO:0000256" key="3">
    <source>
        <dbReference type="ARBA" id="ARBA00022555"/>
    </source>
</evidence>